<dbReference type="Proteomes" id="UP000256763">
    <property type="component" value="Unassembled WGS sequence"/>
</dbReference>
<gene>
    <name evidence="2" type="ORF">CAL65_10660</name>
</gene>
<dbReference type="Gene3D" id="2.60.40.4150">
    <property type="entry name" value="Type VI secretion system, lipoprotein SciN"/>
    <property type="match status" value="1"/>
</dbReference>
<accession>A0A3E0WTW2</accession>
<dbReference type="OrthoDB" id="5471061at2"/>
<comment type="caution">
    <text evidence="2">The sequence shown here is derived from an EMBL/GenBank/DDBJ whole genome shotgun (WGS) entry which is preliminary data.</text>
</comment>
<dbReference type="EMBL" id="NFZW01000009">
    <property type="protein sequence ID" value="RFA36432.1"/>
    <property type="molecule type" value="Genomic_DNA"/>
</dbReference>
<dbReference type="InterPro" id="IPR038706">
    <property type="entry name" value="Type_VI_SciN-like_sf"/>
</dbReference>
<feature type="chain" id="PRO_5017552362" evidence="1">
    <location>
        <begin position="26"/>
        <end position="156"/>
    </location>
</feature>
<name>A0A3E0WTW2_9GAMM</name>
<dbReference type="AlphaFoldDB" id="A0A3E0WTW2"/>
<evidence type="ECO:0000256" key="1">
    <source>
        <dbReference type="SAM" id="SignalP"/>
    </source>
</evidence>
<dbReference type="Pfam" id="PF12790">
    <property type="entry name" value="T6SS-SciN"/>
    <property type="match status" value="1"/>
</dbReference>
<keyword evidence="3" id="KW-1185">Reference proteome</keyword>
<evidence type="ECO:0000313" key="3">
    <source>
        <dbReference type="Proteomes" id="UP000256763"/>
    </source>
</evidence>
<proteinExistence type="predicted"/>
<dbReference type="InterPro" id="IPR017734">
    <property type="entry name" value="T6SS_SciN"/>
</dbReference>
<keyword evidence="1" id="KW-0732">Signal</keyword>
<dbReference type="RefSeq" id="WP_116301882.1">
    <property type="nucleotide sequence ID" value="NZ_NFZV01000007.1"/>
</dbReference>
<feature type="signal peptide" evidence="1">
    <location>
        <begin position="1"/>
        <end position="25"/>
    </location>
</feature>
<dbReference type="PANTHER" id="PTHR37625">
    <property type="entry name" value="OUTER MEMBRANE LIPOPROTEIN-RELATED"/>
    <property type="match status" value="1"/>
</dbReference>
<dbReference type="NCBIfam" id="TIGR03352">
    <property type="entry name" value="VI_chp_3"/>
    <property type="match status" value="1"/>
</dbReference>
<keyword evidence="2" id="KW-0449">Lipoprotein</keyword>
<reference evidence="3" key="1">
    <citation type="submission" date="2017-05" db="EMBL/GenBank/DDBJ databases">
        <authorList>
            <person name="Sharma S."/>
            <person name="Sidhu C."/>
            <person name="Pinnaka A.K."/>
        </authorList>
    </citation>
    <scope>NUCLEOTIDE SEQUENCE [LARGE SCALE GENOMIC DNA]</scope>
    <source>
        <strain evidence="3">AK93</strain>
    </source>
</reference>
<protein>
    <submittedName>
        <fullName evidence="2">Type VI secretion system-associated lipoprotein</fullName>
    </submittedName>
</protein>
<evidence type="ECO:0000313" key="2">
    <source>
        <dbReference type="EMBL" id="RFA36432.1"/>
    </source>
</evidence>
<organism evidence="2 3">
    <name type="scientific">Alkalilimnicola ehrlichii</name>
    <dbReference type="NCBI Taxonomy" id="351052"/>
    <lineage>
        <taxon>Bacteria</taxon>
        <taxon>Pseudomonadati</taxon>
        <taxon>Pseudomonadota</taxon>
        <taxon>Gammaproteobacteria</taxon>
        <taxon>Chromatiales</taxon>
        <taxon>Ectothiorhodospiraceae</taxon>
        <taxon>Alkalilimnicola</taxon>
    </lineage>
</organism>
<sequence length="156" mass="17225">MKGSNGAALRLSFLLLLAALLSACASPSLRVGVSSTANLNMNEFNEPLPVVVRVYQLSSAQAFENATFEDLWRDDIAALGDSLVMKEEVVIDPADQRRFEMDRHDQAEYVGAVAIFREPGEQGWKSIQPLPSNYVTRRLSRNIKVSLRGNTVAVED</sequence>
<dbReference type="PROSITE" id="PS51257">
    <property type="entry name" value="PROKAR_LIPOPROTEIN"/>
    <property type="match status" value="1"/>
</dbReference>
<dbReference type="PANTHER" id="PTHR37625:SF4">
    <property type="entry name" value="OUTER MEMBRANE LIPOPROTEIN"/>
    <property type="match status" value="1"/>
</dbReference>